<dbReference type="GO" id="GO:0005788">
    <property type="term" value="C:endoplasmic reticulum lumen"/>
    <property type="evidence" value="ECO:0007669"/>
    <property type="project" value="UniProtKB-SubCell"/>
</dbReference>
<dbReference type="PANTHER" id="PTHR13077:SF6">
    <property type="entry name" value="SELENOPROTEIN F"/>
    <property type="match status" value="1"/>
</dbReference>
<feature type="chain" id="PRO_5043538226" description="Selenoprotein F" evidence="8">
    <location>
        <begin position="17"/>
        <end position="198"/>
    </location>
</feature>
<feature type="region of interest" description="Disordered" evidence="7">
    <location>
        <begin position="177"/>
        <end position="198"/>
    </location>
</feature>
<evidence type="ECO:0000256" key="1">
    <source>
        <dbReference type="ARBA" id="ARBA00004319"/>
    </source>
</evidence>
<dbReference type="Gene3D" id="3.40.30.50">
    <property type="entry name" value="Sep15/SelM thioredoxin-like domain, active-site redox motif"/>
    <property type="match status" value="1"/>
</dbReference>
<comment type="similarity">
    <text evidence="2">Belongs to the selenoprotein M/F family.</text>
</comment>
<keyword evidence="12" id="KW-1185">Reference proteome</keyword>
<feature type="compositionally biased region" description="Basic and acidic residues" evidence="7">
    <location>
        <begin position="184"/>
        <end position="198"/>
    </location>
</feature>
<evidence type="ECO:0000256" key="4">
    <source>
        <dbReference type="ARBA" id="ARBA00022824"/>
    </source>
</evidence>
<dbReference type="EMBL" id="CAKLCB010000007">
    <property type="protein sequence ID" value="CAH0513246.1"/>
    <property type="molecule type" value="Genomic_DNA"/>
</dbReference>
<dbReference type="Proteomes" id="UP001160483">
    <property type="component" value="Unassembled WGS sequence"/>
</dbReference>
<dbReference type="Proteomes" id="UP001158986">
    <property type="component" value="Unassembled WGS sequence"/>
</dbReference>
<dbReference type="InterPro" id="IPR014912">
    <property type="entry name" value="Sep15_SelM_dom"/>
</dbReference>
<accession>A0AAU9L5J7</accession>
<comment type="subcellular location">
    <subcellularLocation>
        <location evidence="1">Endoplasmic reticulum lumen</location>
    </subcellularLocation>
</comment>
<dbReference type="AlphaFoldDB" id="A0AAU9L5J7"/>
<evidence type="ECO:0000259" key="9">
    <source>
        <dbReference type="Pfam" id="PF08806"/>
    </source>
</evidence>
<feature type="domain" description="Selenoprotein F/M" evidence="9">
    <location>
        <begin position="100"/>
        <end position="173"/>
    </location>
</feature>
<proteinExistence type="inferred from homology"/>
<dbReference type="SUPFAM" id="SSF52833">
    <property type="entry name" value="Thioredoxin-like"/>
    <property type="match status" value="1"/>
</dbReference>
<evidence type="ECO:0000256" key="5">
    <source>
        <dbReference type="ARBA" id="ARBA00022933"/>
    </source>
</evidence>
<dbReference type="InterPro" id="IPR036249">
    <property type="entry name" value="Thioredoxin-like_sf"/>
</dbReference>
<evidence type="ECO:0000313" key="10">
    <source>
        <dbReference type="EMBL" id="CAH0475406.1"/>
    </source>
</evidence>
<evidence type="ECO:0000313" key="13">
    <source>
        <dbReference type="Proteomes" id="UP001160483"/>
    </source>
</evidence>
<dbReference type="InterPro" id="IPR038219">
    <property type="entry name" value="Sep15/SelM_sf"/>
</dbReference>
<keyword evidence="3 8" id="KW-0732">Signal</keyword>
<keyword evidence="5" id="KW-0712">Selenocysteine</keyword>
<dbReference type="GO" id="GO:0016491">
    <property type="term" value="F:oxidoreductase activity"/>
    <property type="evidence" value="ECO:0007669"/>
    <property type="project" value="TreeGrafter"/>
</dbReference>
<name>A0AAU9L5J7_9STRA</name>
<dbReference type="EMBL" id="CAKKTJ010000126">
    <property type="protein sequence ID" value="CAH0475406.1"/>
    <property type="molecule type" value="Genomic_DNA"/>
</dbReference>
<gene>
    <name evidence="11" type="ORF">PBS001_LOCUS64</name>
    <name evidence="10" type="ORF">PBS003_LOCUS2221</name>
</gene>
<evidence type="ECO:0000313" key="11">
    <source>
        <dbReference type="EMBL" id="CAH0513246.1"/>
    </source>
</evidence>
<keyword evidence="4" id="KW-0256">Endoplasmic reticulum</keyword>
<evidence type="ECO:0000256" key="3">
    <source>
        <dbReference type="ARBA" id="ARBA00022729"/>
    </source>
</evidence>
<evidence type="ECO:0000256" key="7">
    <source>
        <dbReference type="SAM" id="MobiDB-lite"/>
    </source>
</evidence>
<feature type="signal peptide" evidence="8">
    <location>
        <begin position="1"/>
        <end position="16"/>
    </location>
</feature>
<evidence type="ECO:0000256" key="2">
    <source>
        <dbReference type="ARBA" id="ARBA00005742"/>
    </source>
</evidence>
<evidence type="ECO:0000313" key="12">
    <source>
        <dbReference type="Proteomes" id="UP001158986"/>
    </source>
</evidence>
<evidence type="ECO:0000256" key="8">
    <source>
        <dbReference type="SAM" id="SignalP"/>
    </source>
</evidence>
<evidence type="ECO:0000256" key="6">
    <source>
        <dbReference type="ARBA" id="ARBA00040775"/>
    </source>
</evidence>
<dbReference type="Pfam" id="PF08806">
    <property type="entry name" value="Sep15_SelM"/>
    <property type="match status" value="1"/>
</dbReference>
<organism evidence="10 13">
    <name type="scientific">Peronospora belbahrii</name>
    <dbReference type="NCBI Taxonomy" id="622444"/>
    <lineage>
        <taxon>Eukaryota</taxon>
        <taxon>Sar</taxon>
        <taxon>Stramenopiles</taxon>
        <taxon>Oomycota</taxon>
        <taxon>Peronosporomycetes</taxon>
        <taxon>Peronosporales</taxon>
        <taxon>Peronosporaceae</taxon>
        <taxon>Peronospora</taxon>
    </lineage>
</organism>
<dbReference type="InterPro" id="IPR039992">
    <property type="entry name" value="Sep15_SelM"/>
</dbReference>
<sequence length="198" mass="23009">MRVPTLLFLATTYVSAHDEKIPSVHDPIVSLDHVDHCATLGYDIHALDCRLCDELATYLTSTTLQYSVKKKRVTSVTQECHECCSNFSKVLEAEGRRYVKAVLAVSQYRLRRYPKVANFVEHHAPQMKRVEVKETNYRLPTLQFYDKEGEKMEEMSVAYWDEKSIGEFIENKLLPEETEEEDKDVMKNDDKVQVKTEL</sequence>
<comment type="caution">
    <text evidence="10">The sequence shown here is derived from an EMBL/GenBank/DDBJ whole genome shotgun (WGS) entry which is preliminary data.</text>
</comment>
<reference evidence="10 12" key="1">
    <citation type="submission" date="2021-11" db="EMBL/GenBank/DDBJ databases">
        <authorList>
            <person name="Islam A."/>
            <person name="Islam S."/>
            <person name="Flora M.S."/>
            <person name="Rahman M."/>
            <person name="Ziaur R.M."/>
            <person name="Epstein J.H."/>
            <person name="Hassan M."/>
            <person name="Klassen M."/>
            <person name="Woodard K."/>
            <person name="Webb A."/>
            <person name="Webby R.J."/>
            <person name="El Zowalaty M.E."/>
        </authorList>
    </citation>
    <scope>NUCLEOTIDE SEQUENCE</scope>
    <source>
        <strain evidence="11">Pbs1</strain>
        <strain evidence="10">Pbs3</strain>
    </source>
</reference>
<dbReference type="PANTHER" id="PTHR13077">
    <property type="entry name" value="SELENOPROTEIN F"/>
    <property type="match status" value="1"/>
</dbReference>
<protein>
    <recommendedName>
        <fullName evidence="6">Selenoprotein F</fullName>
    </recommendedName>
</protein>